<feature type="transmembrane region" description="Helical" evidence="7">
    <location>
        <begin position="54"/>
        <end position="86"/>
    </location>
</feature>
<evidence type="ECO:0000256" key="2">
    <source>
        <dbReference type="ARBA" id="ARBA00006386"/>
    </source>
</evidence>
<feature type="transmembrane region" description="Helical" evidence="7">
    <location>
        <begin position="98"/>
        <end position="123"/>
    </location>
</feature>
<feature type="transmembrane region" description="Helical" evidence="7">
    <location>
        <begin position="21"/>
        <end position="42"/>
    </location>
</feature>
<organism evidence="8 9">
    <name type="scientific">Kineosporia babensis</name>
    <dbReference type="NCBI Taxonomy" id="499548"/>
    <lineage>
        <taxon>Bacteria</taxon>
        <taxon>Bacillati</taxon>
        <taxon>Actinomycetota</taxon>
        <taxon>Actinomycetes</taxon>
        <taxon>Kineosporiales</taxon>
        <taxon>Kineosporiaceae</taxon>
        <taxon>Kineosporia</taxon>
    </lineage>
</organism>
<feature type="transmembrane region" description="Helical" evidence="7">
    <location>
        <begin position="164"/>
        <end position="183"/>
    </location>
</feature>
<evidence type="ECO:0000256" key="4">
    <source>
        <dbReference type="ARBA" id="ARBA00022692"/>
    </source>
</evidence>
<dbReference type="InterPro" id="IPR005524">
    <property type="entry name" value="DUF318"/>
</dbReference>
<feature type="transmembrane region" description="Helical" evidence="7">
    <location>
        <begin position="312"/>
        <end position="335"/>
    </location>
</feature>
<evidence type="ECO:0000256" key="5">
    <source>
        <dbReference type="ARBA" id="ARBA00022989"/>
    </source>
</evidence>
<keyword evidence="5 7" id="KW-1133">Transmembrane helix</keyword>
<dbReference type="Pfam" id="PF03773">
    <property type="entry name" value="ArsP_1"/>
    <property type="match status" value="1"/>
</dbReference>
<dbReference type="GO" id="GO:0005886">
    <property type="term" value="C:plasma membrane"/>
    <property type="evidence" value="ECO:0007669"/>
    <property type="project" value="UniProtKB-SubCell"/>
</dbReference>
<feature type="transmembrane region" description="Helical" evidence="7">
    <location>
        <begin position="272"/>
        <end position="292"/>
    </location>
</feature>
<feature type="transmembrane region" description="Helical" evidence="7">
    <location>
        <begin position="217"/>
        <end position="238"/>
    </location>
</feature>
<name>A0A9X1ND80_9ACTN</name>
<keyword evidence="9" id="KW-1185">Reference proteome</keyword>
<keyword evidence="6 7" id="KW-0472">Membrane</keyword>
<protein>
    <submittedName>
        <fullName evidence="8">Permease</fullName>
    </submittedName>
</protein>
<evidence type="ECO:0000256" key="6">
    <source>
        <dbReference type="ARBA" id="ARBA00023136"/>
    </source>
</evidence>
<evidence type="ECO:0000313" key="9">
    <source>
        <dbReference type="Proteomes" id="UP001138997"/>
    </source>
</evidence>
<dbReference type="Proteomes" id="UP001138997">
    <property type="component" value="Unassembled WGS sequence"/>
</dbReference>
<evidence type="ECO:0000313" key="8">
    <source>
        <dbReference type="EMBL" id="MCD5311963.1"/>
    </source>
</evidence>
<feature type="transmembrane region" description="Helical" evidence="7">
    <location>
        <begin position="135"/>
        <end position="157"/>
    </location>
</feature>
<comment type="caution">
    <text evidence="8">The sequence shown here is derived from an EMBL/GenBank/DDBJ whole genome shotgun (WGS) entry which is preliminary data.</text>
</comment>
<keyword evidence="3" id="KW-1003">Cell membrane</keyword>
<dbReference type="RefSeq" id="WP_231441697.1">
    <property type="nucleotide sequence ID" value="NZ_JAJOMB010000006.1"/>
</dbReference>
<comment type="subcellular location">
    <subcellularLocation>
        <location evidence="1">Cell membrane</location>
        <topology evidence="1">Multi-pass membrane protein</topology>
    </subcellularLocation>
</comment>
<dbReference type="PANTHER" id="PTHR34184:SF4">
    <property type="entry name" value="UPF0718 PROTEIN YCGR"/>
    <property type="match status" value="1"/>
</dbReference>
<comment type="similarity">
    <text evidence="2">Belongs to the UPF0718 family.</text>
</comment>
<accession>A0A9X1ND80</accession>
<evidence type="ECO:0000256" key="7">
    <source>
        <dbReference type="SAM" id="Phobius"/>
    </source>
</evidence>
<keyword evidence="4 7" id="KW-0812">Transmembrane</keyword>
<dbReference type="PANTHER" id="PTHR34184">
    <property type="entry name" value="UPF0718 PROTEIN YCGR"/>
    <property type="match status" value="1"/>
</dbReference>
<reference evidence="8" key="1">
    <citation type="submission" date="2021-11" db="EMBL/GenBank/DDBJ databases">
        <title>Streptomyces corallinus and Kineosporia corallina sp. nov., two new coral-derived marine actinobacteria.</title>
        <authorList>
            <person name="Buangrab K."/>
            <person name="Sutthacheep M."/>
            <person name="Yeemin T."/>
            <person name="Harunari E."/>
            <person name="Igarashi Y."/>
            <person name="Sripreechasak P."/>
            <person name="Kanchanasin P."/>
            <person name="Tanasupawat S."/>
            <person name="Phongsopitanun W."/>
        </authorList>
    </citation>
    <scope>NUCLEOTIDE SEQUENCE</scope>
    <source>
        <strain evidence="8">JCM 31032</strain>
    </source>
</reference>
<dbReference type="InterPro" id="IPR052923">
    <property type="entry name" value="UPF0718"/>
</dbReference>
<sequence>MPQQHPAQVRPAPAPPYREPAGLLALLVVAGFAALALGRFWLADWGQHHPAAQAWVTVFVSITLQSLPFLLLGVTLGAVISVLVPARWLQAALPRRQALAVPVAGAAGVVLPGCECASVPVAGALMRQGLPAAPALAFLLAAPAVNPIVLVATAVAFPGRPEMMVARLVASLLAATAMGWLWLRFGRPEWLRLPSLNQDAHQHGRASAFAQAMQHDLLHAGGFLVLGAMLAATVNVLVPTDWLATLGGQVVVSVIVLSLLAVAVAICSEADAFVAASFTQFSPTAMLAFMVVGPMVDVKLASMQAGTFGRAFAARFAPATFVVAVACAVAIGTVLL</sequence>
<gene>
    <name evidence="8" type="ORF">LR394_13715</name>
</gene>
<feature type="transmembrane region" description="Helical" evidence="7">
    <location>
        <begin position="250"/>
        <end position="266"/>
    </location>
</feature>
<evidence type="ECO:0000256" key="1">
    <source>
        <dbReference type="ARBA" id="ARBA00004651"/>
    </source>
</evidence>
<proteinExistence type="inferred from homology"/>
<dbReference type="EMBL" id="JAJOMB010000006">
    <property type="protein sequence ID" value="MCD5311963.1"/>
    <property type="molecule type" value="Genomic_DNA"/>
</dbReference>
<evidence type="ECO:0000256" key="3">
    <source>
        <dbReference type="ARBA" id="ARBA00022475"/>
    </source>
</evidence>
<dbReference type="AlphaFoldDB" id="A0A9X1ND80"/>